<dbReference type="Proteomes" id="UP001254848">
    <property type="component" value="Unassembled WGS sequence"/>
</dbReference>
<dbReference type="Gene3D" id="3.30.365.10">
    <property type="entry name" value="Aldehyde oxidase/xanthine dehydrogenase, molybdopterin binding domain"/>
    <property type="match status" value="4"/>
</dbReference>
<evidence type="ECO:0000313" key="2">
    <source>
        <dbReference type="EMBL" id="MDT8902614.1"/>
    </source>
</evidence>
<proteinExistence type="predicted"/>
<protein>
    <submittedName>
        <fullName evidence="2">Xanthine dehydrogenase family protein molybdopterin-binding subunit</fullName>
    </submittedName>
</protein>
<keyword evidence="3" id="KW-1185">Reference proteome</keyword>
<accession>A0ABU3P0N4</accession>
<reference evidence="2 3" key="1">
    <citation type="submission" date="2023-07" db="EMBL/GenBank/DDBJ databases">
        <title>The novel representative of Negativicutes class, Anaeroselena agilis gen. nov. sp. nov.</title>
        <authorList>
            <person name="Prokofeva M.I."/>
            <person name="Elcheninov A.G."/>
            <person name="Klyukina A."/>
            <person name="Kublanov I.V."/>
            <person name="Frolov E.N."/>
            <person name="Podosokorskaya O.A."/>
        </authorList>
    </citation>
    <scope>NUCLEOTIDE SEQUENCE [LARGE SCALE GENOMIC DNA]</scope>
    <source>
        <strain evidence="2 3">4137-cl</strain>
    </source>
</reference>
<sequence length="761" mass="81507">MKTSIVGKGLPKFDAWPKVKGTVVYADDFAMPGMLYAKVLRSRYPAAAILAVDTARAKASPGVKAVLTAADVPNNNLRAKFGQSTDVGAQFEGLYRVLAEKKVRYVGEPIALVAADSEQAAEAALDLIEVTYEQLPGVFDPVEALKPGAYCVGENDTNAVSRFKIRKGDVDAAFKAADVVIENTYRMPFSDHAYLEPESGVAWIDEHGVVTIRVSTQVIEHFRTVAEVLGVPHNRVRVIGTWVGGGFGGKEDITVESFLALLTWYTGRPVKLTYTREESLLAHSKRHPFTIRNKIGAMRDGRLVAAEVELIADAGAYTYLSPWVLLYSTVNAAGPYNIPNVKVDAVAALTNNPFSSAFRGFGAIQPNFAYESQIDELGRQLGIDPVTIRELNCLQKGDSLATGYAYDRELVLGELAGRAWEALGPPREAGDSPVKIGRGLAIGMMSYGRLTFLHDTSRSYVKLELDGSVLLRCGVPDLGAGQAQALCQIVAEELGVPMDKIKMYIADSALTPLAGTSTATRQLYMSGNATLKAARELKDRLIKKAAALLNSSPADLRLADETIADATAPDKVLPLKTVVGHCSSDGDELYSEAQFNAPFTTVPVSELITGQTFADFTFGAYAVEVAVDTETGEVTLEKAIACFDVGKTINKLNAEGQLEGGGAISVGYALMENLMVSQGNLQTRSFTEYLIPTAMDLPDIGTIMVETESGIGPYGAKGVGEPSSNAMAPAITNAIRDAVGARITSLPATAEQVFTTMKFRK</sequence>
<dbReference type="PANTHER" id="PTHR11908">
    <property type="entry name" value="XANTHINE DEHYDROGENASE"/>
    <property type="match status" value="1"/>
</dbReference>
<dbReference type="SUPFAM" id="SSF56003">
    <property type="entry name" value="Molybdenum cofactor-binding domain"/>
    <property type="match status" value="1"/>
</dbReference>
<evidence type="ECO:0000259" key="1">
    <source>
        <dbReference type="SMART" id="SM01008"/>
    </source>
</evidence>
<dbReference type="InterPro" id="IPR037165">
    <property type="entry name" value="AldOxase/xan_DH_Mopterin-bd_sf"/>
</dbReference>
<dbReference type="InterPro" id="IPR008274">
    <property type="entry name" value="AldOxase/xan_DH_MoCoBD1"/>
</dbReference>
<dbReference type="InterPro" id="IPR036856">
    <property type="entry name" value="Ald_Oxase/Xan_DH_a/b_sf"/>
</dbReference>
<dbReference type="Pfam" id="PF20256">
    <property type="entry name" value="MoCoBD_2"/>
    <property type="match status" value="1"/>
</dbReference>
<dbReference type="EMBL" id="JAUOZS010000001">
    <property type="protein sequence ID" value="MDT8902614.1"/>
    <property type="molecule type" value="Genomic_DNA"/>
</dbReference>
<dbReference type="SMART" id="SM01008">
    <property type="entry name" value="Ald_Xan_dh_C"/>
    <property type="match status" value="1"/>
</dbReference>
<dbReference type="Pfam" id="PF02738">
    <property type="entry name" value="MoCoBD_1"/>
    <property type="match status" value="1"/>
</dbReference>
<dbReference type="InterPro" id="IPR000674">
    <property type="entry name" value="Ald_Oxase/Xan_DH_a/b"/>
</dbReference>
<dbReference type="SUPFAM" id="SSF54665">
    <property type="entry name" value="CO dehydrogenase molybdoprotein N-domain-like"/>
    <property type="match status" value="1"/>
</dbReference>
<dbReference type="PANTHER" id="PTHR11908:SF157">
    <property type="entry name" value="XANTHINE DEHYDROGENASE SUBUNIT D-RELATED"/>
    <property type="match status" value="1"/>
</dbReference>
<evidence type="ECO:0000313" key="3">
    <source>
        <dbReference type="Proteomes" id="UP001254848"/>
    </source>
</evidence>
<comment type="caution">
    <text evidence="2">The sequence shown here is derived from an EMBL/GenBank/DDBJ whole genome shotgun (WGS) entry which is preliminary data.</text>
</comment>
<dbReference type="RefSeq" id="WP_413781092.1">
    <property type="nucleotide sequence ID" value="NZ_JAUOZS010000001.1"/>
</dbReference>
<feature type="domain" description="Aldehyde oxidase/xanthine dehydrogenase a/b hammerhead" evidence="1">
    <location>
        <begin position="20"/>
        <end position="136"/>
    </location>
</feature>
<name>A0ABU3P0N4_9FIRM</name>
<gene>
    <name evidence="2" type="ORF">Q4T40_15300</name>
</gene>
<dbReference type="Pfam" id="PF01315">
    <property type="entry name" value="Ald_Xan_dh_C"/>
    <property type="match status" value="1"/>
</dbReference>
<dbReference type="InterPro" id="IPR046867">
    <property type="entry name" value="AldOxase/xan_DH_MoCoBD2"/>
</dbReference>
<dbReference type="InterPro" id="IPR016208">
    <property type="entry name" value="Ald_Oxase/xanthine_DH-like"/>
</dbReference>
<dbReference type="Gene3D" id="3.90.1170.50">
    <property type="entry name" value="Aldehyde oxidase/xanthine dehydrogenase, a/b hammerhead"/>
    <property type="match status" value="1"/>
</dbReference>
<organism evidence="2 3">
    <name type="scientific">Anaeroselena agilis</name>
    <dbReference type="NCBI Taxonomy" id="3063788"/>
    <lineage>
        <taxon>Bacteria</taxon>
        <taxon>Bacillati</taxon>
        <taxon>Bacillota</taxon>
        <taxon>Negativicutes</taxon>
        <taxon>Acetonemataceae</taxon>
        <taxon>Anaeroselena</taxon>
    </lineage>
</organism>